<dbReference type="Proteomes" id="UP001494902">
    <property type="component" value="Unassembled WGS sequence"/>
</dbReference>
<dbReference type="PROSITE" id="PS51819">
    <property type="entry name" value="VOC"/>
    <property type="match status" value="1"/>
</dbReference>
<organism evidence="2 3">
    <name type="scientific">Pseudonocardia nematodicida</name>
    <dbReference type="NCBI Taxonomy" id="1206997"/>
    <lineage>
        <taxon>Bacteria</taxon>
        <taxon>Bacillati</taxon>
        <taxon>Actinomycetota</taxon>
        <taxon>Actinomycetes</taxon>
        <taxon>Pseudonocardiales</taxon>
        <taxon>Pseudonocardiaceae</taxon>
        <taxon>Pseudonocardia</taxon>
    </lineage>
</organism>
<gene>
    <name evidence="2" type="ORF">WIS52_07085</name>
</gene>
<dbReference type="RefSeq" id="WP_349297309.1">
    <property type="nucleotide sequence ID" value="NZ_JBEDNQ010000002.1"/>
</dbReference>
<dbReference type="Pfam" id="PF00903">
    <property type="entry name" value="Glyoxalase"/>
    <property type="match status" value="1"/>
</dbReference>
<accession>A0ABV1K6V9</accession>
<proteinExistence type="predicted"/>
<sequence>MTVTDLHVLLSYRDAAAAIDWLERALGFGTTMRYDTEDGVVGHAELRRDAAVIVVFDDAGAGYDHPRPRGEGCGTGTYLTVAEAAGVDALWTSALAAGAVPVWEPGWTPWGNYRCRVLDPEGREWTAGIHRPGEEYAG</sequence>
<dbReference type="InterPro" id="IPR029068">
    <property type="entry name" value="Glyas_Bleomycin-R_OHBP_Dase"/>
</dbReference>
<evidence type="ECO:0000313" key="2">
    <source>
        <dbReference type="EMBL" id="MEQ3550230.1"/>
    </source>
</evidence>
<dbReference type="InterPro" id="IPR037523">
    <property type="entry name" value="VOC_core"/>
</dbReference>
<evidence type="ECO:0000313" key="3">
    <source>
        <dbReference type="Proteomes" id="UP001494902"/>
    </source>
</evidence>
<dbReference type="Gene3D" id="3.30.720.110">
    <property type="match status" value="1"/>
</dbReference>
<dbReference type="Gene3D" id="3.30.720.120">
    <property type="match status" value="1"/>
</dbReference>
<dbReference type="EMBL" id="JBEDNQ010000002">
    <property type="protein sequence ID" value="MEQ3550230.1"/>
    <property type="molecule type" value="Genomic_DNA"/>
</dbReference>
<comment type="caution">
    <text evidence="2">The sequence shown here is derived from an EMBL/GenBank/DDBJ whole genome shotgun (WGS) entry which is preliminary data.</text>
</comment>
<name>A0ABV1K6V9_9PSEU</name>
<keyword evidence="3" id="KW-1185">Reference proteome</keyword>
<dbReference type="SUPFAM" id="SSF54593">
    <property type="entry name" value="Glyoxalase/Bleomycin resistance protein/Dihydroxybiphenyl dioxygenase"/>
    <property type="match status" value="1"/>
</dbReference>
<dbReference type="PANTHER" id="PTHR34109:SF1">
    <property type="entry name" value="VOC DOMAIN-CONTAINING PROTEIN"/>
    <property type="match status" value="1"/>
</dbReference>
<dbReference type="PANTHER" id="PTHR34109">
    <property type="entry name" value="BNAUNNG04460D PROTEIN-RELATED"/>
    <property type="match status" value="1"/>
</dbReference>
<dbReference type="InterPro" id="IPR004360">
    <property type="entry name" value="Glyas_Fos-R_dOase_dom"/>
</dbReference>
<evidence type="ECO:0000259" key="1">
    <source>
        <dbReference type="PROSITE" id="PS51819"/>
    </source>
</evidence>
<feature type="domain" description="VOC" evidence="1">
    <location>
        <begin position="4"/>
        <end position="130"/>
    </location>
</feature>
<protein>
    <submittedName>
        <fullName evidence="2">VOC family protein</fullName>
    </submittedName>
</protein>
<reference evidence="2 3" key="1">
    <citation type="submission" date="2024-03" db="EMBL/GenBank/DDBJ databases">
        <title>Draft genome sequence of Pseudonocardia nematodicida JCM 31783.</title>
        <authorList>
            <person name="Butdee W."/>
            <person name="Duangmal K."/>
        </authorList>
    </citation>
    <scope>NUCLEOTIDE SEQUENCE [LARGE SCALE GENOMIC DNA]</scope>
    <source>
        <strain evidence="2 3">JCM 31783</strain>
    </source>
</reference>